<keyword evidence="4" id="KW-0804">Transcription</keyword>
<keyword evidence="7" id="KW-1185">Reference proteome</keyword>
<dbReference type="OrthoDB" id="5723059at2"/>
<dbReference type="PANTHER" id="PTHR30579">
    <property type="entry name" value="TRANSCRIPTIONAL REGULATOR"/>
    <property type="match status" value="1"/>
</dbReference>
<dbReference type="GO" id="GO:0003700">
    <property type="term" value="F:DNA-binding transcription factor activity"/>
    <property type="evidence" value="ECO:0007669"/>
    <property type="project" value="InterPro"/>
</dbReference>
<dbReference type="Gene3D" id="1.10.10.10">
    <property type="entry name" value="Winged helix-like DNA-binding domain superfamily/Winged helix DNA-binding domain"/>
    <property type="match status" value="1"/>
</dbReference>
<dbReference type="Gene3D" id="3.40.190.10">
    <property type="entry name" value="Periplasmic binding protein-like II"/>
    <property type="match status" value="2"/>
</dbReference>
<evidence type="ECO:0000256" key="3">
    <source>
        <dbReference type="ARBA" id="ARBA00023125"/>
    </source>
</evidence>
<evidence type="ECO:0000259" key="5">
    <source>
        <dbReference type="PROSITE" id="PS50931"/>
    </source>
</evidence>
<dbReference type="GO" id="GO:0003677">
    <property type="term" value="F:DNA binding"/>
    <property type="evidence" value="ECO:0007669"/>
    <property type="project" value="UniProtKB-KW"/>
</dbReference>
<dbReference type="FunFam" id="1.10.10.10:FF:000001">
    <property type="entry name" value="LysR family transcriptional regulator"/>
    <property type="match status" value="1"/>
</dbReference>
<dbReference type="InterPro" id="IPR050176">
    <property type="entry name" value="LTTR"/>
</dbReference>
<dbReference type="InterPro" id="IPR005119">
    <property type="entry name" value="LysR_subst-bd"/>
</dbReference>
<dbReference type="RefSeq" id="WP_068997252.1">
    <property type="nucleotide sequence ID" value="NZ_MDTQ01000001.1"/>
</dbReference>
<sequence>MSDSVVRYLDPLLLNTFVHVVDHGGFTAAAQVLHMAQPTVSAHIRRLEGVLAQPLLERHHPMPVLTHMGERVLSHARQLLTLHRLAWQDLNETRLEGVVRLGIPDDYVVYLPEVLAVFEQQFPAVRLEVLCGLSVELLDQLQMGCLDLAITTRQPNSPGGEVLCREPSLWVCGAGHAPHLRRPIPLAVSRDGVCIFRERAIQALDMAGIDWHIAYTSASLSGLSAAVKAGLAMTVMTPSMLGGGLKFLDAAAGLPMLPDTEIAIHYRADALNEASKQLAMMLKSHMQRRDELKHSSHGV</sequence>
<dbReference type="PROSITE" id="PS50931">
    <property type="entry name" value="HTH_LYSR"/>
    <property type="match status" value="1"/>
</dbReference>
<dbReference type="InterPro" id="IPR036390">
    <property type="entry name" value="WH_DNA-bd_sf"/>
</dbReference>
<accession>A0A1E2V796</accession>
<feature type="domain" description="HTH lysR-type" evidence="5">
    <location>
        <begin position="9"/>
        <end position="66"/>
    </location>
</feature>
<evidence type="ECO:0000256" key="1">
    <source>
        <dbReference type="ARBA" id="ARBA00009437"/>
    </source>
</evidence>
<evidence type="ECO:0000313" key="7">
    <source>
        <dbReference type="Proteomes" id="UP000094291"/>
    </source>
</evidence>
<dbReference type="AlphaFoldDB" id="A0A1E2V796"/>
<dbReference type="Proteomes" id="UP000094291">
    <property type="component" value="Unassembled WGS sequence"/>
</dbReference>
<protein>
    <submittedName>
        <fullName evidence="6">LysR family transcriptional regulator</fullName>
    </submittedName>
</protein>
<dbReference type="PANTHER" id="PTHR30579:SF7">
    <property type="entry name" value="HTH-TYPE TRANSCRIPTIONAL REGULATOR LRHA-RELATED"/>
    <property type="match status" value="1"/>
</dbReference>
<dbReference type="InterPro" id="IPR036388">
    <property type="entry name" value="WH-like_DNA-bd_sf"/>
</dbReference>
<comment type="caution">
    <text evidence="6">The sequence shown here is derived from an EMBL/GenBank/DDBJ whole genome shotgun (WGS) entry which is preliminary data.</text>
</comment>
<dbReference type="Pfam" id="PF03466">
    <property type="entry name" value="LysR_substrate"/>
    <property type="match status" value="1"/>
</dbReference>
<proteinExistence type="inferred from homology"/>
<comment type="similarity">
    <text evidence="1">Belongs to the LysR transcriptional regulatory family.</text>
</comment>
<keyword evidence="3" id="KW-0238">DNA-binding</keyword>
<evidence type="ECO:0000313" key="6">
    <source>
        <dbReference type="EMBL" id="ODC02857.1"/>
    </source>
</evidence>
<gene>
    <name evidence="6" type="ORF">BFW38_04110</name>
</gene>
<evidence type="ECO:0000256" key="4">
    <source>
        <dbReference type="ARBA" id="ARBA00023163"/>
    </source>
</evidence>
<dbReference type="SUPFAM" id="SSF53850">
    <property type="entry name" value="Periplasmic binding protein-like II"/>
    <property type="match status" value="1"/>
</dbReference>
<dbReference type="STRING" id="197479.BFW38_04110"/>
<evidence type="ECO:0000256" key="2">
    <source>
        <dbReference type="ARBA" id="ARBA00023015"/>
    </source>
</evidence>
<dbReference type="InterPro" id="IPR000847">
    <property type="entry name" value="LysR_HTH_N"/>
</dbReference>
<dbReference type="PRINTS" id="PR00039">
    <property type="entry name" value="HTHLYSR"/>
</dbReference>
<keyword evidence="2" id="KW-0805">Transcription regulation</keyword>
<dbReference type="EMBL" id="MDTQ01000001">
    <property type="protein sequence ID" value="ODC02857.1"/>
    <property type="molecule type" value="Genomic_DNA"/>
</dbReference>
<organism evidence="6 7">
    <name type="scientific">Terasakiispira papahanaumokuakeensis</name>
    <dbReference type="NCBI Taxonomy" id="197479"/>
    <lineage>
        <taxon>Bacteria</taxon>
        <taxon>Pseudomonadati</taxon>
        <taxon>Pseudomonadota</taxon>
        <taxon>Gammaproteobacteria</taxon>
        <taxon>Oceanospirillales</taxon>
        <taxon>Terasakiispira</taxon>
    </lineage>
</organism>
<dbReference type="SUPFAM" id="SSF46785">
    <property type="entry name" value="Winged helix' DNA-binding domain"/>
    <property type="match status" value="1"/>
</dbReference>
<reference evidence="6 7" key="1">
    <citation type="submission" date="2016-08" db="EMBL/GenBank/DDBJ databases">
        <authorList>
            <person name="Seilhamer J.J."/>
        </authorList>
    </citation>
    <scope>NUCLEOTIDE SEQUENCE [LARGE SCALE GENOMIC DNA]</scope>
    <source>
        <strain evidence="6 7">PH27A</strain>
    </source>
</reference>
<dbReference type="Pfam" id="PF00126">
    <property type="entry name" value="HTH_1"/>
    <property type="match status" value="1"/>
</dbReference>
<name>A0A1E2V796_9GAMM</name>